<reference evidence="6" key="1">
    <citation type="submission" date="2016-08" db="EMBL/GenBank/DDBJ databases">
        <authorList>
            <person name="Wibberg D."/>
        </authorList>
    </citation>
    <scope>NUCLEOTIDE SEQUENCE [LARGE SCALE GENOMIC DNA]</scope>
</reference>
<evidence type="ECO:0000256" key="4">
    <source>
        <dbReference type="HAMAP-Rule" id="MF_00163"/>
    </source>
</evidence>
<dbReference type="STRING" id="1642647.PSM36_2763"/>
<comment type="cofactor">
    <cofactor evidence="4">
        <name>Fe(2+)</name>
        <dbReference type="ChEBI" id="CHEBI:29033"/>
    </cofactor>
    <text evidence="4">Binds 1 Fe(2+) ion.</text>
</comment>
<dbReference type="Pfam" id="PF01327">
    <property type="entry name" value="Pep_deformylase"/>
    <property type="match status" value="1"/>
</dbReference>
<evidence type="ECO:0000256" key="2">
    <source>
        <dbReference type="ARBA" id="ARBA00022723"/>
    </source>
</evidence>
<keyword evidence="2 4" id="KW-0479">Metal-binding</keyword>
<dbReference type="SUPFAM" id="SSF56420">
    <property type="entry name" value="Peptide deformylase"/>
    <property type="match status" value="1"/>
</dbReference>
<accession>A0A1R3T638</accession>
<dbReference type="NCBIfam" id="NF001159">
    <property type="entry name" value="PRK00150.1-3"/>
    <property type="match status" value="1"/>
</dbReference>
<comment type="function">
    <text evidence="4">Removes the formyl group from the N-terminal Met of newly synthesized proteins. Requires at least a dipeptide for an efficient rate of reaction. N-terminal L-methionine is a prerequisite for activity but the enzyme has broad specificity at other positions.</text>
</comment>
<keyword evidence="4" id="KW-0648">Protein biosynthesis</keyword>
<feature type="active site" evidence="4">
    <location>
        <position position="143"/>
    </location>
</feature>
<evidence type="ECO:0000313" key="5">
    <source>
        <dbReference type="EMBL" id="SCD21559.1"/>
    </source>
</evidence>
<gene>
    <name evidence="4 5" type="primary">def</name>
    <name evidence="5" type="ORF">PSM36_2763</name>
</gene>
<feature type="binding site" evidence="4">
    <location>
        <position position="146"/>
    </location>
    <ligand>
        <name>Fe cation</name>
        <dbReference type="ChEBI" id="CHEBI:24875"/>
    </ligand>
</feature>
<feature type="binding site" evidence="4">
    <location>
        <position position="100"/>
    </location>
    <ligand>
        <name>Fe cation</name>
        <dbReference type="ChEBI" id="CHEBI:24875"/>
    </ligand>
</feature>
<comment type="catalytic activity">
    <reaction evidence="4">
        <text>N-terminal N-formyl-L-methionyl-[peptide] + H2O = N-terminal L-methionyl-[peptide] + formate</text>
        <dbReference type="Rhea" id="RHEA:24420"/>
        <dbReference type="Rhea" id="RHEA-COMP:10639"/>
        <dbReference type="Rhea" id="RHEA-COMP:10640"/>
        <dbReference type="ChEBI" id="CHEBI:15377"/>
        <dbReference type="ChEBI" id="CHEBI:15740"/>
        <dbReference type="ChEBI" id="CHEBI:49298"/>
        <dbReference type="ChEBI" id="CHEBI:64731"/>
        <dbReference type="EC" id="3.5.1.88"/>
    </reaction>
</comment>
<dbReference type="EC" id="3.5.1.88" evidence="4"/>
<dbReference type="PANTHER" id="PTHR10458">
    <property type="entry name" value="PEPTIDE DEFORMYLASE"/>
    <property type="match status" value="1"/>
</dbReference>
<dbReference type="KEGG" id="psac:PSM36_2763"/>
<dbReference type="CDD" id="cd00487">
    <property type="entry name" value="Pep_deformylase"/>
    <property type="match status" value="1"/>
</dbReference>
<dbReference type="HAMAP" id="MF_00163">
    <property type="entry name" value="Pep_deformylase"/>
    <property type="match status" value="1"/>
</dbReference>
<dbReference type="AlphaFoldDB" id="A0A1R3T638"/>
<dbReference type="InterPro" id="IPR023635">
    <property type="entry name" value="Peptide_deformylase"/>
</dbReference>
<dbReference type="NCBIfam" id="TIGR00079">
    <property type="entry name" value="pept_deformyl"/>
    <property type="match status" value="1"/>
</dbReference>
<keyword evidence="6" id="KW-1185">Reference proteome</keyword>
<keyword evidence="4" id="KW-0408">Iron</keyword>
<evidence type="ECO:0000313" key="6">
    <source>
        <dbReference type="Proteomes" id="UP000187464"/>
    </source>
</evidence>
<keyword evidence="3 4" id="KW-0378">Hydrolase</keyword>
<organism evidence="5 6">
    <name type="scientific">Proteiniphilum saccharofermentans</name>
    <dbReference type="NCBI Taxonomy" id="1642647"/>
    <lineage>
        <taxon>Bacteria</taxon>
        <taxon>Pseudomonadati</taxon>
        <taxon>Bacteroidota</taxon>
        <taxon>Bacteroidia</taxon>
        <taxon>Bacteroidales</taxon>
        <taxon>Dysgonomonadaceae</taxon>
        <taxon>Proteiniphilum</taxon>
    </lineage>
</organism>
<dbReference type="GO" id="GO:0006412">
    <property type="term" value="P:translation"/>
    <property type="evidence" value="ECO:0007669"/>
    <property type="project" value="UniProtKB-UniRule"/>
</dbReference>
<evidence type="ECO:0000256" key="3">
    <source>
        <dbReference type="ARBA" id="ARBA00022801"/>
    </source>
</evidence>
<dbReference type="EMBL" id="LT605205">
    <property type="protein sequence ID" value="SCD21559.1"/>
    <property type="molecule type" value="Genomic_DNA"/>
</dbReference>
<dbReference type="GO" id="GO:0046872">
    <property type="term" value="F:metal ion binding"/>
    <property type="evidence" value="ECO:0007669"/>
    <property type="project" value="UniProtKB-KW"/>
</dbReference>
<dbReference type="InterPro" id="IPR036821">
    <property type="entry name" value="Peptide_deformylase_sf"/>
</dbReference>
<dbReference type="PRINTS" id="PR01576">
    <property type="entry name" value="PDEFORMYLASE"/>
</dbReference>
<dbReference type="Proteomes" id="UP000187464">
    <property type="component" value="Chromosome I"/>
</dbReference>
<evidence type="ECO:0000256" key="1">
    <source>
        <dbReference type="ARBA" id="ARBA00010759"/>
    </source>
</evidence>
<proteinExistence type="inferred from homology"/>
<dbReference type="PANTHER" id="PTHR10458:SF22">
    <property type="entry name" value="PEPTIDE DEFORMYLASE"/>
    <property type="match status" value="1"/>
</dbReference>
<dbReference type="GO" id="GO:0042586">
    <property type="term" value="F:peptide deformylase activity"/>
    <property type="evidence" value="ECO:0007669"/>
    <property type="project" value="UniProtKB-UniRule"/>
</dbReference>
<dbReference type="RefSeq" id="WP_076931382.1">
    <property type="nucleotide sequence ID" value="NZ_LT605205.1"/>
</dbReference>
<feature type="binding site" evidence="4">
    <location>
        <position position="142"/>
    </location>
    <ligand>
        <name>Fe cation</name>
        <dbReference type="ChEBI" id="CHEBI:24875"/>
    </ligand>
</feature>
<dbReference type="PIRSF" id="PIRSF004749">
    <property type="entry name" value="Pep_def"/>
    <property type="match status" value="1"/>
</dbReference>
<dbReference type="Gene3D" id="3.90.45.10">
    <property type="entry name" value="Peptide deformylase"/>
    <property type="match status" value="1"/>
</dbReference>
<comment type="similarity">
    <text evidence="1 4">Belongs to the polypeptide deformylase family.</text>
</comment>
<name>A0A1R3T638_9BACT</name>
<protein>
    <recommendedName>
        <fullName evidence="4">Peptide deformylase</fullName>
        <shortName evidence="4">PDF</shortName>
        <ecNumber evidence="4">3.5.1.88</ecNumber>
    </recommendedName>
    <alternativeName>
        <fullName evidence="4">Polypeptide deformylase</fullName>
    </alternativeName>
</protein>
<sequence length="186" mass="21139">MILPIYIYGHPVLRKVAQDIDPANYSNLKELIDNMFETMYGADGVGLAGPQVGLEDRIFVVDLSPLADDGHPEFKDFKKAFINAHIIERSGELDSSEEGCLSIPGIHEKVSRESQIRIQYIDEDLQPRDETYSGYMARVIQHEYDHIEGILFIDKISPLRKRMVKGKLANMEKGKVACAYRIKTVR</sequence>